<dbReference type="GO" id="GO:0050906">
    <property type="term" value="P:detection of stimulus involved in sensory perception"/>
    <property type="evidence" value="ECO:0007669"/>
    <property type="project" value="UniProtKB-ARBA"/>
</dbReference>
<keyword evidence="14" id="KW-1185">Reference proteome</keyword>
<evidence type="ECO:0000256" key="9">
    <source>
        <dbReference type="SAM" id="MobiDB-lite"/>
    </source>
</evidence>
<evidence type="ECO:0000256" key="1">
    <source>
        <dbReference type="ARBA" id="ARBA00004651"/>
    </source>
</evidence>
<dbReference type="SUPFAM" id="SSF53850">
    <property type="entry name" value="Periplasmic binding protein-like II"/>
    <property type="match status" value="1"/>
</dbReference>
<evidence type="ECO:0000259" key="12">
    <source>
        <dbReference type="Pfam" id="PF00060"/>
    </source>
</evidence>
<sequence length="780" mass="87316">MALPLLILFLLPVNNHGLQIICDTNVDGEWQSECDFFRISGELGHDEISADRNDEFEQDEWVDNFGTSENDQKRFSRGAEAQVGLRLPNQNQCPEDLMLSRMVSRVLDTYFSSCVPVLRYDRFLENSCGVQKLLSGELSQGLTHGRLSGSINTVGQSPVPRDGSCAVLVFMVQHVEDARAISRAGTSHGSALMLVTASPLWRVEEFVNKWDGRPWKMIVIASAHRKRPVMSTKFLNPWFPTQISVIVRNEPPYSIHRPNETGTEWSGIERTIVELLAYKLNFTFTTKFVAENEGTNPLKEAVASLGAEIASGGVFFSRETHDLATTVPYTQDCAVFLTRASTALPRHRAILGPFQLVVWIILTLVYIFLSMASAASPHAKGRPRASQTRLDAFWLVFGTFTNAFFVRGRVWSDRISVRILLTFYWIFTVIITAAYTSSIIAFVTMPVFPSTVESAEEILNIKGFRWGTLGSSGWEKWLQDAEDPVSRHIQAGFEWLPKVEDGIRNVSKSARYAFLGSRERLQYESSDELKGILSGKKALHLGTQCFLPLLPSFLTTPAIRPAIDPWIHLLSQFGFIAKAVQDISYQEHRRRLRNTATGTIRVEYTKKMPHERRLSVEDVTGTFFILGAGVIMGFTSLACERVIYWFKVNQIAARISSSVNKARRKVSVLSGSNSCKSSQLSLRLRSGRIWSKGARGSTLGSMLEMVPEKGANSTPNSPDRDVGHVIEEDEEMGIDGRTEGTTLGRSPQTNEDMVRQQQVEREQAEEQLSEISSQSPPSTR</sequence>
<dbReference type="Gene3D" id="1.10.287.70">
    <property type="match status" value="1"/>
</dbReference>
<dbReference type="AlphaFoldDB" id="A0A8S1BMT1"/>
<gene>
    <name evidence="13" type="ORF">CLODIP_2_CD08848</name>
</gene>
<keyword evidence="7" id="KW-0675">Receptor</keyword>
<evidence type="ECO:0000256" key="4">
    <source>
        <dbReference type="ARBA" id="ARBA00022692"/>
    </source>
</evidence>
<evidence type="ECO:0000256" key="2">
    <source>
        <dbReference type="ARBA" id="ARBA00008685"/>
    </source>
</evidence>
<feature type="transmembrane region" description="Helical" evidence="10">
    <location>
        <begin position="422"/>
        <end position="443"/>
    </location>
</feature>
<feature type="compositionally biased region" description="Polar residues" evidence="9">
    <location>
        <begin position="739"/>
        <end position="751"/>
    </location>
</feature>
<accession>A0A8S1BMT1</accession>
<name>A0A8S1BMT1_9INSE</name>
<dbReference type="Pfam" id="PF00060">
    <property type="entry name" value="Lig_chan"/>
    <property type="match status" value="1"/>
</dbReference>
<keyword evidence="8" id="KW-0325">Glycoprotein</keyword>
<evidence type="ECO:0000256" key="10">
    <source>
        <dbReference type="SAM" id="Phobius"/>
    </source>
</evidence>
<dbReference type="OrthoDB" id="6500454at2759"/>
<proteinExistence type="inferred from homology"/>
<protein>
    <recommendedName>
        <fullName evidence="12">Ionotropic glutamate receptor C-terminal domain-containing protein</fullName>
    </recommendedName>
</protein>
<evidence type="ECO:0000256" key="7">
    <source>
        <dbReference type="ARBA" id="ARBA00023170"/>
    </source>
</evidence>
<dbReference type="EMBL" id="CADEPI010000003">
    <property type="protein sequence ID" value="CAB3360214.1"/>
    <property type="molecule type" value="Genomic_DNA"/>
</dbReference>
<evidence type="ECO:0000313" key="14">
    <source>
        <dbReference type="Proteomes" id="UP000494165"/>
    </source>
</evidence>
<feature type="transmembrane region" description="Helical" evidence="10">
    <location>
        <begin position="390"/>
        <end position="410"/>
    </location>
</feature>
<feature type="compositionally biased region" description="Basic and acidic residues" evidence="9">
    <location>
        <begin position="752"/>
        <end position="764"/>
    </location>
</feature>
<dbReference type="PANTHER" id="PTHR42643:SF24">
    <property type="entry name" value="IONOTROPIC RECEPTOR 60A"/>
    <property type="match status" value="1"/>
</dbReference>
<organism evidence="13 14">
    <name type="scientific">Cloeon dipterum</name>
    <dbReference type="NCBI Taxonomy" id="197152"/>
    <lineage>
        <taxon>Eukaryota</taxon>
        <taxon>Metazoa</taxon>
        <taxon>Ecdysozoa</taxon>
        <taxon>Arthropoda</taxon>
        <taxon>Hexapoda</taxon>
        <taxon>Insecta</taxon>
        <taxon>Pterygota</taxon>
        <taxon>Palaeoptera</taxon>
        <taxon>Ephemeroptera</taxon>
        <taxon>Pisciforma</taxon>
        <taxon>Baetidae</taxon>
        <taxon>Cloeon</taxon>
    </lineage>
</organism>
<keyword evidence="6 10" id="KW-0472">Membrane</keyword>
<dbReference type="GO" id="GO:0005886">
    <property type="term" value="C:plasma membrane"/>
    <property type="evidence" value="ECO:0007669"/>
    <property type="project" value="UniProtKB-SubCell"/>
</dbReference>
<feature type="region of interest" description="Disordered" evidence="9">
    <location>
        <begin position="727"/>
        <end position="780"/>
    </location>
</feature>
<comment type="caution">
    <text evidence="13">The sequence shown here is derived from an EMBL/GenBank/DDBJ whole genome shotgun (WGS) entry which is preliminary data.</text>
</comment>
<evidence type="ECO:0000256" key="11">
    <source>
        <dbReference type="SAM" id="SignalP"/>
    </source>
</evidence>
<keyword evidence="3" id="KW-1003">Cell membrane</keyword>
<evidence type="ECO:0000256" key="6">
    <source>
        <dbReference type="ARBA" id="ARBA00023136"/>
    </source>
</evidence>
<comment type="similarity">
    <text evidence="2">Belongs to the glutamate-gated ion channel (TC 1.A.10.1) family.</text>
</comment>
<evidence type="ECO:0000256" key="3">
    <source>
        <dbReference type="ARBA" id="ARBA00022475"/>
    </source>
</evidence>
<evidence type="ECO:0000256" key="8">
    <source>
        <dbReference type="ARBA" id="ARBA00023180"/>
    </source>
</evidence>
<feature type="transmembrane region" description="Helical" evidence="10">
    <location>
        <begin position="622"/>
        <end position="646"/>
    </location>
</feature>
<dbReference type="PANTHER" id="PTHR42643">
    <property type="entry name" value="IONOTROPIC RECEPTOR 20A-RELATED"/>
    <property type="match status" value="1"/>
</dbReference>
<comment type="subcellular location">
    <subcellularLocation>
        <location evidence="1">Cell membrane</location>
        <topology evidence="1">Multi-pass membrane protein</topology>
    </subcellularLocation>
</comment>
<dbReference type="InterPro" id="IPR001320">
    <property type="entry name" value="Iontro_rcpt_C"/>
</dbReference>
<keyword evidence="4 10" id="KW-0812">Transmembrane</keyword>
<feature type="transmembrane region" description="Helical" evidence="10">
    <location>
        <begin position="349"/>
        <end position="369"/>
    </location>
</feature>
<feature type="signal peptide" evidence="11">
    <location>
        <begin position="1"/>
        <end position="17"/>
    </location>
</feature>
<keyword evidence="5 10" id="KW-1133">Transmembrane helix</keyword>
<dbReference type="GO" id="GO:0015276">
    <property type="term" value="F:ligand-gated monoatomic ion channel activity"/>
    <property type="evidence" value="ECO:0007669"/>
    <property type="project" value="InterPro"/>
</dbReference>
<dbReference type="Proteomes" id="UP000494165">
    <property type="component" value="Unassembled WGS sequence"/>
</dbReference>
<evidence type="ECO:0000256" key="5">
    <source>
        <dbReference type="ARBA" id="ARBA00022989"/>
    </source>
</evidence>
<feature type="chain" id="PRO_5035739573" description="Ionotropic glutamate receptor C-terminal domain-containing protein" evidence="11">
    <location>
        <begin position="18"/>
        <end position="780"/>
    </location>
</feature>
<feature type="compositionally biased region" description="Polar residues" evidence="9">
    <location>
        <begin position="769"/>
        <end position="780"/>
    </location>
</feature>
<keyword evidence="11" id="KW-0732">Signal</keyword>
<dbReference type="InterPro" id="IPR052192">
    <property type="entry name" value="Insect_Ionotropic_Sensory_Rcpt"/>
</dbReference>
<feature type="domain" description="Ionotropic glutamate receptor C-terminal" evidence="12">
    <location>
        <begin position="358"/>
        <end position="630"/>
    </location>
</feature>
<reference evidence="13 14" key="1">
    <citation type="submission" date="2020-04" db="EMBL/GenBank/DDBJ databases">
        <authorList>
            <person name="Alioto T."/>
            <person name="Alioto T."/>
            <person name="Gomez Garrido J."/>
        </authorList>
    </citation>
    <scope>NUCLEOTIDE SEQUENCE [LARGE SCALE GENOMIC DNA]</scope>
</reference>
<evidence type="ECO:0000313" key="13">
    <source>
        <dbReference type="EMBL" id="CAB3360214.1"/>
    </source>
</evidence>